<protein>
    <submittedName>
        <fullName evidence="1">Uncharacterized protein</fullName>
    </submittedName>
</protein>
<sequence length="66" mass="7705">MMRDGPRQEFSLDDESEIDPDLTAEPILCVSCLRDDNPAEEILCTLTRIDQRGQKDFKCYAYELKY</sequence>
<dbReference type="EMBL" id="JACQWF010000434">
    <property type="protein sequence ID" value="MBI4596700.1"/>
    <property type="molecule type" value="Genomic_DNA"/>
</dbReference>
<name>A0A933LR05_UNCTE</name>
<gene>
    <name evidence="1" type="ORF">HY730_10070</name>
</gene>
<accession>A0A933LR05</accession>
<proteinExistence type="predicted"/>
<organism evidence="1 2">
    <name type="scientific">Tectimicrobiota bacterium</name>
    <dbReference type="NCBI Taxonomy" id="2528274"/>
    <lineage>
        <taxon>Bacteria</taxon>
        <taxon>Pseudomonadati</taxon>
        <taxon>Nitrospinota/Tectimicrobiota group</taxon>
        <taxon>Candidatus Tectimicrobiota</taxon>
    </lineage>
</organism>
<dbReference type="AlphaFoldDB" id="A0A933LR05"/>
<comment type="caution">
    <text evidence="1">The sequence shown here is derived from an EMBL/GenBank/DDBJ whole genome shotgun (WGS) entry which is preliminary data.</text>
</comment>
<evidence type="ECO:0000313" key="2">
    <source>
        <dbReference type="Proteomes" id="UP000772181"/>
    </source>
</evidence>
<reference evidence="1" key="1">
    <citation type="submission" date="2020-07" db="EMBL/GenBank/DDBJ databases">
        <title>Huge and variable diversity of episymbiotic CPR bacteria and DPANN archaea in groundwater ecosystems.</title>
        <authorList>
            <person name="He C.Y."/>
            <person name="Keren R."/>
            <person name="Whittaker M."/>
            <person name="Farag I.F."/>
            <person name="Doudna J."/>
            <person name="Cate J.H.D."/>
            <person name="Banfield J.F."/>
        </authorList>
    </citation>
    <scope>NUCLEOTIDE SEQUENCE</scope>
    <source>
        <strain evidence="1">NC_groundwater_1482_Ag_S-0.65um_47_24</strain>
    </source>
</reference>
<evidence type="ECO:0000313" key="1">
    <source>
        <dbReference type="EMBL" id="MBI4596700.1"/>
    </source>
</evidence>
<dbReference type="Proteomes" id="UP000772181">
    <property type="component" value="Unassembled WGS sequence"/>
</dbReference>